<reference evidence="1" key="1">
    <citation type="journal article" date="2014" name="Genome Biol. Evol.">
        <title>Comparative genomic analysis of malaria mosquito vector-associated novel pathogen Elizabethkingia anophelis.</title>
        <authorList>
            <person name="Teo J."/>
            <person name="Tan S.Y."/>
            <person name="Liu Y."/>
            <person name="Tay M."/>
            <person name="Ding Y."/>
            <person name="Li Y."/>
            <person name="Kjelleberg S."/>
            <person name="Givskov M."/>
            <person name="Lin R.T."/>
            <person name="Yang L."/>
        </authorList>
    </citation>
    <scope>NUCLEOTIDE SEQUENCE</scope>
</reference>
<gene>
    <name evidence="1" type="primary">ICEEaIII(15)_JM-87_25062_24772</name>
</gene>
<reference evidence="1" key="6">
    <citation type="journal article" date="2017" name="Nat. Commun.">
        <title>Evolutionary dynamics and genomic features of the Elizabethkingia anophelis 2015 to 2016 Wisconsin outbreak strain.</title>
        <authorList>
            <person name="Perrin A."/>
            <person name="Larsonneur E."/>
            <person name="Nicholson A.C."/>
            <person name="Edwards D.J."/>
            <person name="Gundlach K.M."/>
            <person name="Whitney A.M."/>
            <person name="Gulvik C.A."/>
            <person name="Bell M.E."/>
            <person name="Rendueles O."/>
            <person name="Cury J."/>
            <person name="Hugon P."/>
            <person name="Clermont D."/>
            <person name="Enouf V."/>
            <person name="Loparev V."/>
            <person name="Juieng P."/>
            <person name="Monson T."/>
            <person name="Warshauer D."/>
            <person name="Elbadawi L.I."/>
            <person name="Walters M.S."/>
            <person name="Crist M.B."/>
            <person name="Noble-Wang J."/>
            <person name="Borlaug G."/>
            <person name="Rocha E.P.C."/>
            <person name="Criscuolo A."/>
            <person name="Touchon M."/>
            <person name="Davis J.P."/>
            <person name="Holt K.E."/>
            <person name="McQuiston J.R."/>
            <person name="Brisse S."/>
        </authorList>
    </citation>
    <scope>NUCLEOTIDE SEQUENCE</scope>
</reference>
<dbReference type="Pfam" id="PF12964">
    <property type="entry name" value="DUF3853"/>
    <property type="match status" value="1"/>
</dbReference>
<reference evidence="1" key="5">
    <citation type="journal article" date="2017" name="Genome Announc.">
        <title>Complete Circularized Genome Sequences of Four Strains of Elizabethkingia anophelis, Including Two Novel Strains Isolated from Wild-Caught Anopheles sinensis.</title>
        <authorList>
            <person name="Pei D."/>
            <person name="Nicholson A.C."/>
            <person name="Jiang J."/>
            <person name="Chen H."/>
            <person name="Whitney A.M."/>
            <person name="Villarma A."/>
            <person name="Bell M."/>
            <person name="Humrighouse B."/>
            <person name="Rowe L.A."/>
            <person name="Sheth M."/>
            <person name="Batra D."/>
            <person name="Juieng P."/>
            <person name="Loparev V.N."/>
            <person name="McQuiston J.R."/>
            <person name="Lan Y."/>
            <person name="Ma Y."/>
            <person name="Xu J."/>
        </authorList>
    </citation>
    <scope>NUCLEOTIDE SEQUENCE</scope>
</reference>
<evidence type="ECO:0008006" key="2">
    <source>
        <dbReference type="Google" id="ProtNLM"/>
    </source>
</evidence>
<proteinExistence type="predicted"/>
<accession>A0A455ZI21</accession>
<reference evidence="1" key="2">
    <citation type="journal article" date="2014" name="PLoS ONE">
        <title>Insights from the genome annotation of Elizabethkingia anophelis from the malaria vector Anopheles gambiae.</title>
        <authorList>
            <person name="Kukutla P."/>
            <person name="Lindberg B.G."/>
            <person name="Pei D."/>
            <person name="Rayl M."/>
            <person name="Yu W."/>
            <person name="Steritz M."/>
            <person name="Faye I."/>
            <person name="Xu J."/>
        </authorList>
    </citation>
    <scope>NUCLEOTIDE SEQUENCE</scope>
</reference>
<dbReference type="InterPro" id="IPR024363">
    <property type="entry name" value="DUF3853"/>
</dbReference>
<reference evidence="1" key="3">
    <citation type="journal article" date="2016" name="Genome Announc.">
        <title>Complete Genome Sequences of Four Strains from the 2015-2016 Elizabethkingia anophelis Outbreak.</title>
        <authorList>
            <person name="Nicholson A.C."/>
            <person name="Whitney A.M."/>
            <person name="Emery B.D."/>
            <person name="Bell M.E."/>
            <person name="Gartin J.T."/>
            <person name="Humrighouse B.W."/>
            <person name="Loparev V.N."/>
            <person name="Batra D."/>
            <person name="Sheth M."/>
            <person name="Rowe L.A."/>
            <person name="Juieng P."/>
            <person name="Knipe K."/>
            <person name="Gulvik C."/>
            <person name="McQuiston J.R."/>
        </authorList>
    </citation>
    <scope>NUCLEOTIDE SEQUENCE</scope>
</reference>
<dbReference type="RefSeq" id="WP_429827464.1">
    <property type="nucleotide sequence ID" value="NZ_CP016372.1"/>
</dbReference>
<evidence type="ECO:0000313" key="1">
    <source>
        <dbReference type="EMBL" id="DAC76416.1"/>
    </source>
</evidence>
<dbReference type="EMBL" id="BK010624">
    <property type="protein sequence ID" value="DAC76416.1"/>
    <property type="molecule type" value="Genomic_DNA"/>
</dbReference>
<protein>
    <recommendedName>
        <fullName evidence="2">DUF3853 family protein</fullName>
    </recommendedName>
</protein>
<dbReference type="AlphaFoldDB" id="A0A455ZI21"/>
<reference evidence="1" key="8">
    <citation type="journal article" date="2018" name="J. ISSAAS">
        <title>In Silico Identification of Three Types of Integrative and Conjugative Elements (ICEs) in Elizabethkingia anophelis Strains Isolated from Around the World.</title>
        <authorList>
            <person name="Xu J."/>
            <person name="Pei D."/>
            <person name="Nicholson A."/>
            <person name="Lan Y."/>
            <person name="Xia Q."/>
        </authorList>
    </citation>
    <scope>NUCLEOTIDE SEQUENCE</scope>
</reference>
<reference evidence="1" key="7">
    <citation type="journal article" date="2017" name="Sci. Rep.">
        <title>Genomic features, phylogenetic relationships, and comparative genomics of Elizabethkingia anophelis strain EM361-97 isolated in Taiwan.</title>
        <authorList>
            <person name="Lin J.N."/>
            <person name="Lai C.H."/>
            <person name="Yang C.H."/>
            <person name="Huang Y.H."/>
            <person name="Lin H.H."/>
        </authorList>
    </citation>
    <scope>NUCLEOTIDE SEQUENCE</scope>
</reference>
<reference evidence="1" key="4">
    <citation type="journal article" date="2016" name="Sci. Rep.">
        <title>Genomic epidemiology and global diversity of the emerging bacterial pathogen Elizabethkingia anophelis.</title>
        <authorList>
            <person name="Breurec S."/>
            <person name="Criscuolo A."/>
            <person name="Diancourt L."/>
            <person name="Rendueles O."/>
            <person name="Vandenbogaert M."/>
            <person name="Passet V."/>
            <person name="Caro V."/>
            <person name="Rocha E.P."/>
            <person name="Touchon M."/>
            <person name="Brisse S."/>
        </authorList>
    </citation>
    <scope>NUCLEOTIDE SEQUENCE</scope>
</reference>
<name>A0A455ZI21_9FLAO</name>
<sequence>MMKDLNTPIWQLTVAELVELLDSGKKDSKDQLSVIKEEKKEYVYGISGLAKILGCSKNHAGRLKSSGLLDGAILQNGRKIIIDKEKALELFNKKNA</sequence>
<organism evidence="1">
    <name type="scientific">Elizabethkingia anophelis</name>
    <dbReference type="NCBI Taxonomy" id="1117645"/>
    <lineage>
        <taxon>Bacteria</taxon>
        <taxon>Pseudomonadati</taxon>
        <taxon>Bacteroidota</taxon>
        <taxon>Flavobacteriia</taxon>
        <taxon>Flavobacteriales</taxon>
        <taxon>Weeksellaceae</taxon>
        <taxon>Elizabethkingia</taxon>
    </lineage>
</organism>